<comment type="caution">
    <text evidence="3">The sequence shown here is derived from an EMBL/GenBank/DDBJ whole genome shotgun (WGS) entry which is preliminary data.</text>
</comment>
<evidence type="ECO:0000256" key="1">
    <source>
        <dbReference type="SAM" id="MobiDB-lite"/>
    </source>
</evidence>
<organism evidence="3 4">
    <name type="scientific">Brassica cretica</name>
    <name type="common">Mustard</name>
    <dbReference type="NCBI Taxonomy" id="69181"/>
    <lineage>
        <taxon>Eukaryota</taxon>
        <taxon>Viridiplantae</taxon>
        <taxon>Streptophyta</taxon>
        <taxon>Embryophyta</taxon>
        <taxon>Tracheophyta</taxon>
        <taxon>Spermatophyta</taxon>
        <taxon>Magnoliopsida</taxon>
        <taxon>eudicotyledons</taxon>
        <taxon>Gunneridae</taxon>
        <taxon>Pentapetalae</taxon>
        <taxon>rosids</taxon>
        <taxon>malvids</taxon>
        <taxon>Brassicales</taxon>
        <taxon>Brassicaceae</taxon>
        <taxon>Brassiceae</taxon>
        <taxon>Brassica</taxon>
    </lineage>
</organism>
<feature type="compositionally biased region" description="Polar residues" evidence="1">
    <location>
        <begin position="88"/>
        <end position="104"/>
    </location>
</feature>
<evidence type="ECO:0000313" key="4">
    <source>
        <dbReference type="Proteomes" id="UP000712281"/>
    </source>
</evidence>
<proteinExistence type="predicted"/>
<gene>
    <name evidence="3" type="ORF">F2Q68_00035755</name>
    <name evidence="2" type="ORF">F2Q70_00031334</name>
</gene>
<evidence type="ECO:0000313" key="2">
    <source>
        <dbReference type="EMBL" id="KAF2534726.1"/>
    </source>
</evidence>
<name>A0A8S9GZS2_BRACR</name>
<sequence length="117" mass="12611">MAKKVNKTFMKPKKVEEVFLAKGGLLDGIKDGTSEEGCSSVRSDLEGDQEALSVESGHKVVCDTKGKEIESALGVDEERFMVKETTHEGSQVLNRSASRGSSTDALDRDAVLVIPLQ</sequence>
<dbReference type="AlphaFoldDB" id="A0A8S9GZS2"/>
<accession>A0A8S9GZS2</accession>
<dbReference type="EMBL" id="QGKW02001988">
    <property type="protein sequence ID" value="KAF2552101.1"/>
    <property type="molecule type" value="Genomic_DNA"/>
</dbReference>
<dbReference type="EMBL" id="QGKY02002305">
    <property type="protein sequence ID" value="KAF2534726.1"/>
    <property type="molecule type" value="Genomic_DNA"/>
</dbReference>
<reference evidence="3" key="1">
    <citation type="submission" date="2019-12" db="EMBL/GenBank/DDBJ databases">
        <title>Genome sequencing and annotation of Brassica cretica.</title>
        <authorList>
            <person name="Studholme D.J."/>
            <person name="Sarris P.F."/>
        </authorList>
    </citation>
    <scope>NUCLEOTIDE SEQUENCE</scope>
    <source>
        <strain evidence="3">PFS-001/15</strain>
        <strain evidence="2">PFS-102/07</strain>
        <tissue evidence="3">Leaf</tissue>
    </source>
</reference>
<feature type="region of interest" description="Disordered" evidence="1">
    <location>
        <begin position="85"/>
        <end position="104"/>
    </location>
</feature>
<dbReference type="Proteomes" id="UP000712281">
    <property type="component" value="Unassembled WGS sequence"/>
</dbReference>
<evidence type="ECO:0000313" key="3">
    <source>
        <dbReference type="EMBL" id="KAF2552101.1"/>
    </source>
</evidence>
<protein>
    <submittedName>
        <fullName evidence="3">Uncharacterized protein</fullName>
    </submittedName>
</protein>